<accession>A0A482MG56</accession>
<keyword evidence="2" id="KW-1185">Reference proteome</keyword>
<gene>
    <name evidence="1" type="ORF">CPT_Parlo_059</name>
</gene>
<organism evidence="1 2">
    <name type="scientific">Serratia phage Parlo</name>
    <dbReference type="NCBI Taxonomy" id="2557554"/>
    <lineage>
        <taxon>Viruses</taxon>
        <taxon>Duplodnaviria</taxon>
        <taxon>Heunggongvirae</taxon>
        <taxon>Uroviricota</taxon>
        <taxon>Caudoviricetes</taxon>
        <taxon>Parlovirus</taxon>
        <taxon>Parlovirus parlo</taxon>
    </lineage>
</organism>
<dbReference type="EMBL" id="MK618715">
    <property type="protein sequence ID" value="QBQ72208.1"/>
    <property type="molecule type" value="Genomic_DNA"/>
</dbReference>
<name>A0A482MG56_9CAUD</name>
<proteinExistence type="predicted"/>
<protein>
    <submittedName>
        <fullName evidence="1">Uncharacterized protein</fullName>
    </submittedName>
</protein>
<reference evidence="2" key="1">
    <citation type="submission" date="2019-03" db="EMBL/GenBank/DDBJ databases">
        <authorList>
            <person name="Bockoven R."/>
            <person name="Gutierrez J."/>
            <person name="Newkirk H."/>
            <person name="Liu M."/>
            <person name="Ramsey J."/>
            <person name="Cahill J."/>
        </authorList>
    </citation>
    <scope>NUCLEOTIDE SEQUENCE [LARGE SCALE GENOMIC DNA]</scope>
</reference>
<dbReference type="Proteomes" id="UP000307326">
    <property type="component" value="Segment"/>
</dbReference>
<sequence length="143" mass="16256">MSKIITGIALDLTQYHFKRDRGDITVFGTWYGKELEPVLVLMPTRSVSRPYPCVVTLQTAWMWSKAHGDEAHRLQMAGTFAAFLGLDPLSKQQVYRIISIIQDELIDVLGMPMKPVTEFVAADAIHTDHETGKVYHREIIDRV</sequence>
<evidence type="ECO:0000313" key="2">
    <source>
        <dbReference type="Proteomes" id="UP000307326"/>
    </source>
</evidence>
<evidence type="ECO:0000313" key="1">
    <source>
        <dbReference type="EMBL" id="QBQ72208.1"/>
    </source>
</evidence>